<sequence length="396" mass="44599">QPAKSFTHSRRIPQRSASKIPSSSNCESWELSGPVSCKRALWVRSRKAELGHFRVRVRLRSWTGFLARLLPGQITSVRLSARAPQPCFLIQSPQKRPPLQDHRVSAVQKGERVRLGQLRLGWTPIVESRTLPTVVERNPSTPPCVTTYHHGFGALPGPAVAAQPRGLHLRQEEWHPLSVAYRGFTQRAALERAILPGELLKESACPQRRKLRVDRKVQLTAILIYLSSKYQVADHWYPADLQARAQVHEYLGWHADNIRGTFGVLLWTKVLGPLIGVQVPEEKVERNRNSMVLALQRLEDKFLRDRAFIAGQQVTLADLMSLEELIQPVALGCNLFEGRPQLTAWRERVEAFLGAELCQEAHNPIMSVLGQAAKKTLPVPPPEAHASMMLRIARIP</sequence>
<dbReference type="GO" id="GO:0009751">
    <property type="term" value="P:response to salicylic acid"/>
    <property type="evidence" value="ECO:0007669"/>
    <property type="project" value="UniProtKB-ARBA"/>
</dbReference>
<dbReference type="Gene3D" id="1.20.1050.10">
    <property type="match status" value="1"/>
</dbReference>
<dbReference type="PANTHER" id="PTHR43917:SF4">
    <property type="entry name" value="GLUTATHIONE S-TRANSFERASE THETA-2-RELATED"/>
    <property type="match status" value="1"/>
</dbReference>
<dbReference type="PROSITE" id="PS50405">
    <property type="entry name" value="GST_CTER"/>
    <property type="match status" value="1"/>
</dbReference>
<dbReference type="CDD" id="cd03183">
    <property type="entry name" value="GST_C_Theta"/>
    <property type="match status" value="1"/>
</dbReference>
<dbReference type="Proteomes" id="UP000002494">
    <property type="component" value="Chromosome 20"/>
</dbReference>
<dbReference type="PANTHER" id="PTHR43917">
    <property type="match status" value="1"/>
</dbReference>
<dbReference type="EC" id="2.5.1.18" evidence="1"/>
<feature type="domain" description="GST C-terminal" evidence="4">
    <location>
        <begin position="240"/>
        <end position="382"/>
    </location>
</feature>
<evidence type="ECO:0007829" key="8">
    <source>
        <dbReference type="PeptideAtlas" id="A0A8L2R9M6"/>
    </source>
</evidence>
<keyword evidence="8" id="KW-1267">Proteomics identification</keyword>
<dbReference type="GO" id="GO:0004602">
    <property type="term" value="F:glutathione peroxidase activity"/>
    <property type="evidence" value="ECO:0007669"/>
    <property type="project" value="UniProtKB-ARBA"/>
</dbReference>
<evidence type="ECO:0000256" key="1">
    <source>
        <dbReference type="ARBA" id="ARBA00012452"/>
    </source>
</evidence>
<dbReference type="InterPro" id="IPR010987">
    <property type="entry name" value="Glutathione-S-Trfase_C-like"/>
</dbReference>
<dbReference type="Ensembl" id="ENSRNOT00000080203.3">
    <property type="protein sequence ID" value="ENSRNOP00000074436.3"/>
    <property type="gene ID" value="ENSRNOG00000052415.3"/>
</dbReference>
<feature type="region of interest" description="Disordered" evidence="3">
    <location>
        <begin position="1"/>
        <end position="23"/>
    </location>
</feature>
<dbReference type="AlphaFoldDB" id="A0A8L2R9M6"/>
<evidence type="ECO:0000256" key="2">
    <source>
        <dbReference type="ARBA" id="ARBA00047960"/>
    </source>
</evidence>
<dbReference type="GeneTree" id="ENSGT00940000162786"/>
<evidence type="ECO:0000259" key="4">
    <source>
        <dbReference type="PROSITE" id="PS50405"/>
    </source>
</evidence>
<reference evidence="5" key="1">
    <citation type="submission" date="2024-01" db="EMBL/GenBank/DDBJ databases">
        <title>GRCr8: a new rat reference genome assembly contstructed from accurate long reads and long range scaffolding.</title>
        <authorList>
            <person name="Doris P.A."/>
            <person name="Kalbfleisch T."/>
            <person name="Li K."/>
            <person name="Howe K."/>
            <person name="Wood J."/>
        </authorList>
    </citation>
    <scope>NUCLEOTIDE SEQUENCE [LARGE SCALE GENOMIC DNA]</scope>
    <source>
        <strain evidence="5">Brown Norway</strain>
    </source>
</reference>
<evidence type="ECO:0000256" key="3">
    <source>
        <dbReference type="SAM" id="MobiDB-lite"/>
    </source>
</evidence>
<evidence type="ECO:0000313" key="6">
    <source>
        <dbReference type="Proteomes" id="UP000002494"/>
    </source>
</evidence>
<reference evidence="5" key="2">
    <citation type="submission" date="2025-08" db="UniProtKB">
        <authorList>
            <consortium name="Ensembl"/>
        </authorList>
    </citation>
    <scope>IDENTIFICATION</scope>
    <source>
        <strain evidence="5">Brown Norway</strain>
    </source>
</reference>
<dbReference type="SUPFAM" id="SSF47616">
    <property type="entry name" value="GST C-terminal domain-like"/>
    <property type="match status" value="1"/>
</dbReference>
<evidence type="ECO:0000313" key="7">
    <source>
        <dbReference type="RGD" id="69362"/>
    </source>
</evidence>
<comment type="catalytic activity">
    <reaction evidence="2">
        <text>RX + glutathione = an S-substituted glutathione + a halide anion + H(+)</text>
        <dbReference type="Rhea" id="RHEA:16437"/>
        <dbReference type="ChEBI" id="CHEBI:15378"/>
        <dbReference type="ChEBI" id="CHEBI:16042"/>
        <dbReference type="ChEBI" id="CHEBI:17792"/>
        <dbReference type="ChEBI" id="CHEBI:57925"/>
        <dbReference type="ChEBI" id="CHEBI:90779"/>
        <dbReference type="EC" id="2.5.1.18"/>
    </reaction>
</comment>
<dbReference type="Pfam" id="PF00043">
    <property type="entry name" value="GST_C"/>
    <property type="match status" value="1"/>
</dbReference>
<dbReference type="OMA" id="YFRTIWL"/>
<dbReference type="GO" id="GO:0005829">
    <property type="term" value="C:cytosol"/>
    <property type="evidence" value="ECO:0007669"/>
    <property type="project" value="UniProtKB-SubCell"/>
</dbReference>
<reference evidence="5" key="3">
    <citation type="submission" date="2025-09" db="UniProtKB">
        <authorList>
            <consortium name="Ensembl"/>
        </authorList>
    </citation>
    <scope>IDENTIFICATION</scope>
    <source>
        <strain evidence="5">Brown Norway</strain>
    </source>
</reference>
<dbReference type="InterPro" id="IPR040077">
    <property type="entry name" value="GST_C_Theta"/>
</dbReference>
<dbReference type="RGD" id="69362">
    <property type="gene designation" value="Gstt2"/>
</dbReference>
<accession>A0A8L2R9M6</accession>
<proteinExistence type="evidence at protein level"/>
<dbReference type="InterPro" id="IPR036282">
    <property type="entry name" value="Glutathione-S-Trfase_C_sf"/>
</dbReference>
<organism evidence="5 6">
    <name type="scientific">Rattus norvegicus</name>
    <name type="common">Rat</name>
    <dbReference type="NCBI Taxonomy" id="10116"/>
    <lineage>
        <taxon>Eukaryota</taxon>
        <taxon>Metazoa</taxon>
        <taxon>Chordata</taxon>
        <taxon>Craniata</taxon>
        <taxon>Vertebrata</taxon>
        <taxon>Euteleostomi</taxon>
        <taxon>Mammalia</taxon>
        <taxon>Eutheria</taxon>
        <taxon>Euarchontoglires</taxon>
        <taxon>Glires</taxon>
        <taxon>Rodentia</taxon>
        <taxon>Myomorpha</taxon>
        <taxon>Muroidea</taxon>
        <taxon>Muridae</taxon>
        <taxon>Murinae</taxon>
        <taxon>Rattus</taxon>
    </lineage>
</organism>
<gene>
    <name evidence="5 7" type="primary">Gstt2</name>
</gene>
<dbReference type="InterPro" id="IPR051369">
    <property type="entry name" value="GST_Theta"/>
</dbReference>
<protein>
    <recommendedName>
        <fullName evidence="1">glutathione transferase</fullName>
        <ecNumber evidence="1">2.5.1.18</ecNumber>
    </recommendedName>
</protein>
<dbReference type="GO" id="GO:0004364">
    <property type="term" value="F:glutathione transferase activity"/>
    <property type="evidence" value="ECO:0007669"/>
    <property type="project" value="UniProtKB-EC"/>
</dbReference>
<name>A0A8L2R9M6_RAT</name>
<dbReference type="InterPro" id="IPR004046">
    <property type="entry name" value="GST_C"/>
</dbReference>
<keyword evidence="6" id="KW-1185">Reference proteome</keyword>
<evidence type="ECO:0000313" key="5">
    <source>
        <dbReference type="Ensembl" id="ENSRNOP00000074436.3"/>
    </source>
</evidence>